<dbReference type="Proteomes" id="UP001610335">
    <property type="component" value="Unassembled WGS sequence"/>
</dbReference>
<name>A0ABR4IQ08_9EURO</name>
<dbReference type="EMBL" id="JBFXLS010000015">
    <property type="protein sequence ID" value="KAL2829766.1"/>
    <property type="molecule type" value="Genomic_DNA"/>
</dbReference>
<keyword evidence="3" id="KW-1185">Reference proteome</keyword>
<evidence type="ECO:0000313" key="3">
    <source>
        <dbReference type="Proteomes" id="UP001610335"/>
    </source>
</evidence>
<protein>
    <submittedName>
        <fullName evidence="2">Uncharacterized protein</fullName>
    </submittedName>
</protein>
<evidence type="ECO:0000256" key="1">
    <source>
        <dbReference type="SAM" id="MobiDB-lite"/>
    </source>
</evidence>
<reference evidence="2 3" key="1">
    <citation type="submission" date="2024-07" db="EMBL/GenBank/DDBJ databases">
        <title>Section-level genome sequencing and comparative genomics of Aspergillus sections Usti and Cavernicolus.</title>
        <authorList>
            <consortium name="Lawrence Berkeley National Laboratory"/>
            <person name="Nybo J.L."/>
            <person name="Vesth T.C."/>
            <person name="Theobald S."/>
            <person name="Frisvad J.C."/>
            <person name="Larsen T.O."/>
            <person name="Kjaerboelling I."/>
            <person name="Rothschild-Mancinelli K."/>
            <person name="Lyhne E.K."/>
            <person name="Kogle M.E."/>
            <person name="Barry K."/>
            <person name="Clum A."/>
            <person name="Na H."/>
            <person name="Ledsgaard L."/>
            <person name="Lin J."/>
            <person name="Lipzen A."/>
            <person name="Kuo A."/>
            <person name="Riley R."/>
            <person name="Mondo S."/>
            <person name="LaButti K."/>
            <person name="Haridas S."/>
            <person name="Pangalinan J."/>
            <person name="Salamov A.A."/>
            <person name="Simmons B.A."/>
            <person name="Magnuson J.K."/>
            <person name="Chen J."/>
            <person name="Drula E."/>
            <person name="Henrissat B."/>
            <person name="Wiebenga A."/>
            <person name="Lubbers R.J."/>
            <person name="Gomes A.C."/>
            <person name="Makela M.R."/>
            <person name="Stajich J."/>
            <person name="Grigoriev I.V."/>
            <person name="Mortensen U.H."/>
            <person name="De vries R.P."/>
            <person name="Baker S.E."/>
            <person name="Andersen M.R."/>
        </authorList>
    </citation>
    <scope>NUCLEOTIDE SEQUENCE [LARGE SCALE GENOMIC DNA]</scope>
    <source>
        <strain evidence="2 3">CBS 600.67</strain>
    </source>
</reference>
<sequence length="175" mass="19567">MFWGINFTDMPITREWERGVLGNEGTETPASLICLAPTVHALWGKARFALKLPLPSVDLLQMQWVLNRLTALSGAADVSDEELDPDSSRSGSSDLRRSGNRDRPVGRGGRGRRRRMTKGTRWGRNLRRCLGLRVWFLGLVRTARCLKQTNSDAMILPRATPSPCALGTLMYTEVQ</sequence>
<feature type="compositionally biased region" description="Basic and acidic residues" evidence="1">
    <location>
        <begin position="94"/>
        <end position="105"/>
    </location>
</feature>
<accession>A0ABR4IQ08</accession>
<feature type="region of interest" description="Disordered" evidence="1">
    <location>
        <begin position="79"/>
        <end position="118"/>
    </location>
</feature>
<feature type="compositionally biased region" description="Basic residues" evidence="1">
    <location>
        <begin position="109"/>
        <end position="118"/>
    </location>
</feature>
<comment type="caution">
    <text evidence="2">The sequence shown here is derived from an EMBL/GenBank/DDBJ whole genome shotgun (WGS) entry which is preliminary data.</text>
</comment>
<evidence type="ECO:0000313" key="2">
    <source>
        <dbReference type="EMBL" id="KAL2829766.1"/>
    </source>
</evidence>
<proteinExistence type="predicted"/>
<gene>
    <name evidence="2" type="ORF">BDW59DRAFT_141993</name>
</gene>
<organism evidence="2 3">
    <name type="scientific">Aspergillus cavernicola</name>
    <dbReference type="NCBI Taxonomy" id="176166"/>
    <lineage>
        <taxon>Eukaryota</taxon>
        <taxon>Fungi</taxon>
        <taxon>Dikarya</taxon>
        <taxon>Ascomycota</taxon>
        <taxon>Pezizomycotina</taxon>
        <taxon>Eurotiomycetes</taxon>
        <taxon>Eurotiomycetidae</taxon>
        <taxon>Eurotiales</taxon>
        <taxon>Aspergillaceae</taxon>
        <taxon>Aspergillus</taxon>
        <taxon>Aspergillus subgen. Nidulantes</taxon>
    </lineage>
</organism>